<comment type="caution">
    <text evidence="1">The sequence shown here is derived from an EMBL/GenBank/DDBJ whole genome shotgun (WGS) entry which is preliminary data.</text>
</comment>
<sequence length="192" mass="20674">MCCEPASQLESRSLRYGLGFWLLSFVVLMPGDASAGECRVSLSQPQVDYGVIRRAELLDEQSGRPQFSLGKRTLQLNIACPDLSPMAMRFTGAPLGTGFRFGRQGYFTLSVQQAQVDGQPVELLASRRSDDPATGHLLPGMALFASVGGSPIQGRRFTALVNLETFVPAIGLAVSGETLFEGRGSFEWVPGT</sequence>
<gene>
    <name evidence="1" type="ORF">BLL37_11805</name>
</gene>
<dbReference type="Proteomes" id="UP000188559">
    <property type="component" value="Unassembled WGS sequence"/>
</dbReference>
<reference evidence="1 2" key="1">
    <citation type="submission" date="2016-10" db="EMBL/GenBank/DDBJ databases">
        <title>Pseudomonas lactis sp. nov. and Pseudomonas paralactis sp. nov., isolated from bovine raw milk.</title>
        <authorList>
            <person name="Von Neubeck M."/>
            <person name="Huptas C."/>
            <person name="Glueck C."/>
            <person name="Krewinkel M."/>
            <person name="Stoeckel M."/>
            <person name="Stressler T."/>
            <person name="Fischer L."/>
            <person name="Hinrichs J."/>
            <person name="Scherer S."/>
            <person name="Wenning M."/>
        </authorList>
    </citation>
    <scope>NUCLEOTIDE SEQUENCE [LARGE SCALE GENOMIC DNA]</scope>
    <source>
        <strain evidence="1 2">DSM 18862</strain>
    </source>
</reference>
<keyword evidence="2" id="KW-1185">Reference proteome</keyword>
<organism evidence="1 2">
    <name type="scientific">Pseudomonas azotoformans</name>
    <dbReference type="NCBI Taxonomy" id="47878"/>
    <lineage>
        <taxon>Bacteria</taxon>
        <taxon>Pseudomonadati</taxon>
        <taxon>Pseudomonadota</taxon>
        <taxon>Gammaproteobacteria</taxon>
        <taxon>Pseudomonadales</taxon>
        <taxon>Pseudomonadaceae</taxon>
        <taxon>Pseudomonas</taxon>
    </lineage>
</organism>
<name>A0A1V2JJQ6_PSEAZ</name>
<evidence type="ECO:0000313" key="1">
    <source>
        <dbReference type="EMBL" id="ONH45652.1"/>
    </source>
</evidence>
<evidence type="ECO:0008006" key="3">
    <source>
        <dbReference type="Google" id="ProtNLM"/>
    </source>
</evidence>
<proteinExistence type="predicted"/>
<dbReference type="EMBL" id="MNPV01000003">
    <property type="protein sequence ID" value="ONH45652.1"/>
    <property type="molecule type" value="Genomic_DNA"/>
</dbReference>
<dbReference type="AlphaFoldDB" id="A0A1V2JJQ6"/>
<accession>A0A1V2JJQ6</accession>
<evidence type="ECO:0000313" key="2">
    <source>
        <dbReference type="Proteomes" id="UP000188559"/>
    </source>
</evidence>
<protein>
    <recommendedName>
        <fullName evidence="3">DUF1120 domain-containing protein</fullName>
    </recommendedName>
</protein>